<evidence type="ECO:0000256" key="5">
    <source>
        <dbReference type="RuleBase" id="RU004478"/>
    </source>
</evidence>
<dbReference type="GO" id="GO:0000774">
    <property type="term" value="F:adenyl-nucleotide exchange factor activity"/>
    <property type="evidence" value="ECO:0007669"/>
    <property type="project" value="InterPro"/>
</dbReference>
<feature type="compositionally biased region" description="Acidic residues" evidence="7">
    <location>
        <begin position="1"/>
        <end position="14"/>
    </location>
</feature>
<dbReference type="SUPFAM" id="SSF51064">
    <property type="entry name" value="Head domain of nucleotide exchange factor GrpE"/>
    <property type="match status" value="1"/>
</dbReference>
<evidence type="ECO:0000313" key="9">
    <source>
        <dbReference type="Proteomes" id="UP000011626"/>
    </source>
</evidence>
<dbReference type="Pfam" id="PF01025">
    <property type="entry name" value="GrpE"/>
    <property type="match status" value="1"/>
</dbReference>
<dbReference type="RefSeq" id="WP_006883869.1">
    <property type="nucleotide sequence ID" value="NZ_AOIU01000026.1"/>
</dbReference>
<dbReference type="GO" id="GO:0051087">
    <property type="term" value="F:protein-folding chaperone binding"/>
    <property type="evidence" value="ECO:0007669"/>
    <property type="project" value="InterPro"/>
</dbReference>
<feature type="coiled-coil region" evidence="6">
    <location>
        <begin position="79"/>
        <end position="157"/>
    </location>
</feature>
<evidence type="ECO:0000256" key="7">
    <source>
        <dbReference type="SAM" id="MobiDB-lite"/>
    </source>
</evidence>
<dbReference type="PATRIC" id="fig|797114.5.peg.2231"/>
<reference evidence="8 9" key="1">
    <citation type="journal article" date="2014" name="PLoS Genet.">
        <title>Phylogenetically driven sequencing of extremely halophilic archaea reveals strategies for static and dynamic osmo-response.</title>
        <authorList>
            <person name="Becker E.A."/>
            <person name="Seitzer P.M."/>
            <person name="Tritt A."/>
            <person name="Larsen D."/>
            <person name="Krusor M."/>
            <person name="Yao A.I."/>
            <person name="Wu D."/>
            <person name="Madern D."/>
            <person name="Eisen J.A."/>
            <person name="Darling A.E."/>
            <person name="Facciotti M.T."/>
        </authorList>
    </citation>
    <scope>NUCLEOTIDE SEQUENCE [LARGE SCALE GENOMIC DNA]</scope>
    <source>
        <strain evidence="8 9">2-9-1</strain>
    </source>
</reference>
<dbReference type="CDD" id="cd00446">
    <property type="entry name" value="GrpE"/>
    <property type="match status" value="1"/>
</dbReference>
<keyword evidence="2 3" id="KW-0143">Chaperone</keyword>
<dbReference type="OrthoDB" id="372230at2157"/>
<comment type="function">
    <text evidence="3 4">Participates actively in the response to hyperosmotic and heat shock by preventing the aggregation of stress-denatured proteins, in association with DnaK and GrpE. It is the nucleotide exchange factor for DnaK and may function as a thermosensor. Unfolded proteins bind initially to DnaJ; upon interaction with the DnaJ-bound protein, DnaK hydrolyzes its bound ATP, resulting in the formation of a stable complex. GrpE releases ADP from DnaK; ATP binding to DnaK triggers the release of the substrate protein, thus completing the reaction cycle. Several rounds of ATP-dependent interactions between DnaJ, DnaK and GrpE are required for fully efficient folding.</text>
</comment>
<feature type="compositionally biased region" description="Acidic residues" evidence="7">
    <location>
        <begin position="25"/>
        <end position="44"/>
    </location>
</feature>
<evidence type="ECO:0000256" key="4">
    <source>
        <dbReference type="RuleBase" id="RU000639"/>
    </source>
</evidence>
<dbReference type="Gene3D" id="3.90.20.20">
    <property type="match status" value="1"/>
</dbReference>
<dbReference type="PROSITE" id="PS01071">
    <property type="entry name" value="GRPE"/>
    <property type="match status" value="1"/>
</dbReference>
<proteinExistence type="inferred from homology"/>
<dbReference type="Proteomes" id="UP000011626">
    <property type="component" value="Unassembled WGS sequence"/>
</dbReference>
<dbReference type="InterPro" id="IPR000740">
    <property type="entry name" value="GrpE"/>
</dbReference>
<name>M0CR18_9EURY</name>
<dbReference type="HAMAP" id="MF_01151">
    <property type="entry name" value="GrpE"/>
    <property type="match status" value="1"/>
</dbReference>
<dbReference type="AlphaFoldDB" id="M0CR18"/>
<comment type="subunit">
    <text evidence="3">Homodimer.</text>
</comment>
<protein>
    <recommendedName>
        <fullName evidence="3 4">Protein GrpE</fullName>
    </recommendedName>
    <alternativeName>
        <fullName evidence="3">HSP-70 cofactor</fullName>
    </alternativeName>
</protein>
<dbReference type="GO" id="GO:0051082">
    <property type="term" value="F:unfolded protein binding"/>
    <property type="evidence" value="ECO:0007669"/>
    <property type="project" value="TreeGrafter"/>
</dbReference>
<dbReference type="GO" id="GO:0006457">
    <property type="term" value="P:protein folding"/>
    <property type="evidence" value="ECO:0007669"/>
    <property type="project" value="InterPro"/>
</dbReference>
<comment type="subcellular location">
    <subcellularLocation>
        <location evidence="3">Cytoplasm</location>
    </subcellularLocation>
</comment>
<dbReference type="Gene3D" id="2.30.22.10">
    <property type="entry name" value="Head domain of nucleotide exchange factor GrpE"/>
    <property type="match status" value="1"/>
</dbReference>
<evidence type="ECO:0000256" key="2">
    <source>
        <dbReference type="ARBA" id="ARBA00023186"/>
    </source>
</evidence>
<comment type="caution">
    <text evidence="8">The sequence shown here is derived from an EMBL/GenBank/DDBJ whole genome shotgun (WGS) entry which is preliminary data.</text>
</comment>
<gene>
    <name evidence="3" type="primary">grpE</name>
    <name evidence="8" type="ORF">C475_10969</name>
</gene>
<dbReference type="InterPro" id="IPR013805">
    <property type="entry name" value="GrpE_CC"/>
</dbReference>
<dbReference type="PANTHER" id="PTHR21237">
    <property type="entry name" value="GRPE PROTEIN"/>
    <property type="match status" value="1"/>
</dbReference>
<dbReference type="EMBL" id="AOIU01000026">
    <property type="protein sequence ID" value="ELZ25063.1"/>
    <property type="molecule type" value="Genomic_DNA"/>
</dbReference>
<dbReference type="GO" id="GO:0042803">
    <property type="term" value="F:protein homodimerization activity"/>
    <property type="evidence" value="ECO:0007669"/>
    <property type="project" value="InterPro"/>
</dbReference>
<keyword evidence="3" id="KW-0963">Cytoplasm</keyword>
<evidence type="ECO:0000256" key="3">
    <source>
        <dbReference type="HAMAP-Rule" id="MF_01151"/>
    </source>
</evidence>
<sequence>MSEQDASDPAEAADEQPGATAQEGDASDEPVQPDEVIDADEAGDGDGSSDAAADGEVAVDEQLVDRVAESDPESVARELAALRTRVDGLEDQLDDREGEIEELTEKLKRKQAEFQNFKKRMEKRREEEEQRATEDLVTRLLDVRDNLQRALEQDEDADIRGGVESTLRSFDDVLDAENVDVVEPEPGEDVDPHRHEVLVRVDSDQPEGAIAEVHRPGYEMADKVIREAQVTVSDGAGQ</sequence>
<keyword evidence="3 4" id="KW-0346">Stress response</keyword>
<evidence type="ECO:0000313" key="8">
    <source>
        <dbReference type="EMBL" id="ELZ25063.1"/>
    </source>
</evidence>
<dbReference type="SUPFAM" id="SSF58014">
    <property type="entry name" value="Coiled-coil domain of nucleotide exchange factor GrpE"/>
    <property type="match status" value="1"/>
</dbReference>
<evidence type="ECO:0000256" key="6">
    <source>
        <dbReference type="SAM" id="Coils"/>
    </source>
</evidence>
<feature type="region of interest" description="Disordered" evidence="7">
    <location>
        <begin position="1"/>
        <end position="75"/>
    </location>
</feature>
<dbReference type="PRINTS" id="PR00773">
    <property type="entry name" value="GRPEPROTEIN"/>
</dbReference>
<accession>M0CR18</accession>
<comment type="similarity">
    <text evidence="1 3 5">Belongs to the GrpE family.</text>
</comment>
<dbReference type="eggNOG" id="arCOG04772">
    <property type="taxonomic scope" value="Archaea"/>
</dbReference>
<keyword evidence="6" id="KW-0175">Coiled coil</keyword>
<evidence type="ECO:0000256" key="1">
    <source>
        <dbReference type="ARBA" id="ARBA00009054"/>
    </source>
</evidence>
<dbReference type="InterPro" id="IPR009012">
    <property type="entry name" value="GrpE_head"/>
</dbReference>
<keyword evidence="9" id="KW-1185">Reference proteome</keyword>
<organism evidence="8 9">
    <name type="scientific">Halosimplex carlsbadense 2-9-1</name>
    <dbReference type="NCBI Taxonomy" id="797114"/>
    <lineage>
        <taxon>Archaea</taxon>
        <taxon>Methanobacteriati</taxon>
        <taxon>Methanobacteriota</taxon>
        <taxon>Stenosarchaea group</taxon>
        <taxon>Halobacteria</taxon>
        <taxon>Halobacteriales</taxon>
        <taxon>Haloarculaceae</taxon>
        <taxon>Halosimplex</taxon>
    </lineage>
</organism>
<dbReference type="PANTHER" id="PTHR21237:SF23">
    <property type="entry name" value="GRPE PROTEIN HOMOLOG, MITOCHONDRIAL"/>
    <property type="match status" value="1"/>
</dbReference>
<dbReference type="GO" id="GO:0005737">
    <property type="term" value="C:cytoplasm"/>
    <property type="evidence" value="ECO:0007669"/>
    <property type="project" value="UniProtKB-SubCell"/>
</dbReference>
<dbReference type="STRING" id="797114.C475_10969"/>